<dbReference type="OrthoDB" id="1260549at2"/>
<dbReference type="RefSeq" id="WP_143747530.1">
    <property type="nucleotide sequence ID" value="NZ_FSRQ01000001.1"/>
</dbReference>
<dbReference type="Proteomes" id="UP000184782">
    <property type="component" value="Unassembled WGS sequence"/>
</dbReference>
<evidence type="ECO:0000313" key="2">
    <source>
        <dbReference type="Proteomes" id="UP000184782"/>
    </source>
</evidence>
<dbReference type="EMBL" id="FSRQ01000001">
    <property type="protein sequence ID" value="SIN93147.1"/>
    <property type="molecule type" value="Genomic_DNA"/>
</dbReference>
<sequence>MNTKKINLNISYNIEKNNFILIIEMINLTDETIEFSFSNDTGSLARNCIKVYDEQKKMLKSSGLSIGIPINISNHMYNISPHESEILKLKAEIEQIKDYMFLSFHGVSYLIDKQKKYYLSFSFLSSTSNLLEIKI</sequence>
<reference evidence="2" key="1">
    <citation type="submission" date="2016-12" db="EMBL/GenBank/DDBJ databases">
        <authorList>
            <person name="Varghese N."/>
            <person name="Submissions S."/>
        </authorList>
    </citation>
    <scope>NUCLEOTIDE SEQUENCE [LARGE SCALE GENOMIC DNA]</scope>
    <source>
        <strain evidence="2">DSM 16779</strain>
    </source>
</reference>
<keyword evidence="2" id="KW-1185">Reference proteome</keyword>
<protein>
    <submittedName>
        <fullName evidence="1">Uncharacterized protein</fullName>
    </submittedName>
</protein>
<proteinExistence type="predicted"/>
<dbReference type="AlphaFoldDB" id="A0A1N6FD19"/>
<evidence type="ECO:0000313" key="1">
    <source>
        <dbReference type="EMBL" id="SIN93147.1"/>
    </source>
</evidence>
<name>A0A1N6FD19_9FLAO</name>
<accession>A0A1N6FD19</accession>
<gene>
    <name evidence="1" type="ORF">SAMN05421769_1204</name>
</gene>
<organism evidence="1 2">
    <name type="scientific">Chryseobacterium scophthalmum</name>
    <dbReference type="NCBI Taxonomy" id="59733"/>
    <lineage>
        <taxon>Bacteria</taxon>
        <taxon>Pseudomonadati</taxon>
        <taxon>Bacteroidota</taxon>
        <taxon>Flavobacteriia</taxon>
        <taxon>Flavobacteriales</taxon>
        <taxon>Weeksellaceae</taxon>
        <taxon>Chryseobacterium group</taxon>
        <taxon>Chryseobacterium</taxon>
    </lineage>
</organism>